<sequence>MSTFPWEQTGKKKEEEPDGATNAAPGTPPFAAGAPISDLFQKAFSEPVIQETSIAFPEKSLPSKLSVVSYPLFSMEIPDLSSLGSKQEVPGGPTPPFIFNGKEGSLPIFLSKKPPMAFPGAPATEVKDTPKVQTTSKRQLPVFEMVLPEDGTNVGDPLPAPVKPGINATDISIFPVPGPNLSGPGPFSFTASPQPAENDTFSPSSPFCLFVPPLQPAAIAGSDDPSSADPFSASHDPFAQGIPPSAADPFAGQINLSSAVPGPSGLAPFPFSGPNPLFSGGSTPSYMNTVPGKKPGIGGKMVDVPGKLATSISELANSIVVNVRNLTKGKSLLDKMEKIKEGNIFEEDHSLQSPDASVYERGRQARGNALSIVSNNSPFGPAPSGLSSFAPSAGGTGLSMPAPQILPDSLPDDHAISISPGDFVKVTPVENPLFDFPEALKIDNNSQSLLPAYNDTAEGTAGMKQRSSDTLHQPEKVAEGVPFPAAVKSSNGCAPAGSKELDDIREKLESSAGNVSQVCGMYEELSGNMAVLGDSVRSLQGSSDDMMTATCMKFDSLDERIVRLESHLLGMEQQVAHVLSENRDIMSSLSSIEQHISELVGSYTALVSKIQENAQENDDRFSALSAKAGAMENLVPRFASMERSGTEVSATVQDLQGNVAKLGTDISNVSASQQEIRDEMMELSKYAEGELKKIGAKGYKVADQSIQLAHIMKNSSSIKLCMEWLEFLMELVGRNNLPDILSYYEELGWITEEARMELMRYAEGIDFYMEKPDWKLNPDDHVKSVWFIENLAGIKVDKNKLSVIDRDIEKVRKGSEIYNI</sequence>
<keyword evidence="2" id="KW-0974">Archaeal flagellum</keyword>
<dbReference type="InterPro" id="IPR006752">
    <property type="entry name" value="Arch_fla_DE"/>
</dbReference>
<feature type="domain" description="Archaeal flagella protein FlaD/E" evidence="4">
    <location>
        <begin position="704"/>
        <end position="793"/>
    </location>
</feature>
<evidence type="ECO:0000313" key="5">
    <source>
        <dbReference type="EMBL" id="AGB48764.1"/>
    </source>
</evidence>
<dbReference type="RefSeq" id="WP_015323933.1">
    <property type="nucleotide sequence ID" value="NC_019977.1"/>
</dbReference>
<keyword evidence="5" id="KW-0966">Cell projection</keyword>
<dbReference type="Pfam" id="PF04659">
    <property type="entry name" value="Arch_fla_DE"/>
    <property type="match status" value="1"/>
</dbReference>
<accession>L0KXP8</accession>
<dbReference type="GO" id="GO:0097589">
    <property type="term" value="C:archaeal-type flagellum"/>
    <property type="evidence" value="ECO:0007669"/>
    <property type="project" value="UniProtKB-SubCell"/>
</dbReference>
<evidence type="ECO:0000259" key="4">
    <source>
        <dbReference type="Pfam" id="PF04659"/>
    </source>
</evidence>
<dbReference type="HOGENOM" id="CLU_344744_0_0_2"/>
<dbReference type="InterPro" id="IPR052494">
    <property type="entry name" value="Flagella_assembly_related"/>
</dbReference>
<dbReference type="EMBL" id="CP003362">
    <property type="protein sequence ID" value="AGB48764.1"/>
    <property type="molecule type" value="Genomic_DNA"/>
</dbReference>
<proteinExistence type="predicted"/>
<dbReference type="KEGG" id="mhz:Metho_0497"/>
<organism evidence="5 6">
    <name type="scientific">Methanomethylovorans hollandica (strain DSM 15978 / NBRC 107637 / DMS1)</name>
    <dbReference type="NCBI Taxonomy" id="867904"/>
    <lineage>
        <taxon>Archaea</taxon>
        <taxon>Methanobacteriati</taxon>
        <taxon>Methanobacteriota</taxon>
        <taxon>Stenosarchaea group</taxon>
        <taxon>Methanomicrobia</taxon>
        <taxon>Methanosarcinales</taxon>
        <taxon>Methanosarcinaceae</taxon>
        <taxon>Methanomethylovorans</taxon>
    </lineage>
</organism>
<protein>
    <submittedName>
        <fullName evidence="5">Putative archaeal flagellar protein D/E</fullName>
    </submittedName>
</protein>
<dbReference type="Gene3D" id="1.10.287.1490">
    <property type="match status" value="1"/>
</dbReference>
<dbReference type="Proteomes" id="UP000010866">
    <property type="component" value="Chromosome"/>
</dbReference>
<dbReference type="STRING" id="867904.Metho_0497"/>
<evidence type="ECO:0000256" key="2">
    <source>
        <dbReference type="ARBA" id="ARBA00022440"/>
    </source>
</evidence>
<evidence type="ECO:0000256" key="1">
    <source>
        <dbReference type="ARBA" id="ARBA00004618"/>
    </source>
</evidence>
<keyword evidence="5" id="KW-0282">Flagellum</keyword>
<dbReference type="GO" id="GO:0097588">
    <property type="term" value="P:archaeal or bacterial-type flagellum-dependent cell motility"/>
    <property type="evidence" value="ECO:0007669"/>
    <property type="project" value="InterPro"/>
</dbReference>
<feature type="compositionally biased region" description="Low complexity" evidence="3">
    <location>
        <begin position="19"/>
        <end position="34"/>
    </location>
</feature>
<dbReference type="SUPFAM" id="SSF58104">
    <property type="entry name" value="Methyl-accepting chemotaxis protein (MCP) signaling domain"/>
    <property type="match status" value="1"/>
</dbReference>
<evidence type="ECO:0000256" key="3">
    <source>
        <dbReference type="SAM" id="MobiDB-lite"/>
    </source>
</evidence>
<reference evidence="6" key="1">
    <citation type="submission" date="2012-02" db="EMBL/GenBank/DDBJ databases">
        <title>Complete sequence of chromosome of Methanomethylovorans hollandica DSM 15978.</title>
        <authorList>
            <person name="Lucas S."/>
            <person name="Copeland A."/>
            <person name="Lapidus A."/>
            <person name="Glavina del Rio T."/>
            <person name="Dalin E."/>
            <person name="Tice H."/>
            <person name="Bruce D."/>
            <person name="Goodwin L."/>
            <person name="Pitluck S."/>
            <person name="Peters L."/>
            <person name="Mikhailova N."/>
            <person name="Held B."/>
            <person name="Kyrpides N."/>
            <person name="Mavromatis K."/>
            <person name="Ivanova N."/>
            <person name="Brettin T."/>
            <person name="Detter J.C."/>
            <person name="Han C."/>
            <person name="Larimer F."/>
            <person name="Land M."/>
            <person name="Hauser L."/>
            <person name="Markowitz V."/>
            <person name="Cheng J.-F."/>
            <person name="Hugenholtz P."/>
            <person name="Woyke T."/>
            <person name="Wu D."/>
            <person name="Spring S."/>
            <person name="Schroeder M."/>
            <person name="Brambilla E."/>
            <person name="Klenk H.-P."/>
            <person name="Eisen J.A."/>
        </authorList>
    </citation>
    <scope>NUCLEOTIDE SEQUENCE [LARGE SCALE GENOMIC DNA]</scope>
    <source>
        <strain evidence="6">DSM 15978 / NBRC 107637 / DMS1</strain>
    </source>
</reference>
<feature type="region of interest" description="Disordered" evidence="3">
    <location>
        <begin position="1"/>
        <end position="34"/>
    </location>
</feature>
<comment type="subcellular location">
    <subcellularLocation>
        <location evidence="1">Archaeal flagellum</location>
    </subcellularLocation>
</comment>
<dbReference type="GeneID" id="14407603"/>
<name>L0KXP8_METHD</name>
<gene>
    <name evidence="5" type="ordered locus">Metho_0497</name>
</gene>
<dbReference type="OrthoDB" id="121879at2157"/>
<evidence type="ECO:0000313" key="6">
    <source>
        <dbReference type="Proteomes" id="UP000010866"/>
    </source>
</evidence>
<keyword evidence="5" id="KW-0969">Cilium</keyword>
<keyword evidence="6" id="KW-1185">Reference proteome</keyword>
<dbReference type="PANTHER" id="PTHR40698">
    <property type="entry name" value="FLAGELLA-RELATED PROTEIN E-RELATED-RELATED"/>
    <property type="match status" value="1"/>
</dbReference>
<dbReference type="PANTHER" id="PTHR40698:SF2">
    <property type="entry name" value="FLAGELLA-RELATED PROTEIN C-RELATED"/>
    <property type="match status" value="1"/>
</dbReference>
<dbReference type="AlphaFoldDB" id="L0KXP8"/>